<dbReference type="PROSITE" id="PS51462">
    <property type="entry name" value="NUDIX"/>
    <property type="match status" value="1"/>
</dbReference>
<dbReference type="GO" id="GO:0016787">
    <property type="term" value="F:hydrolase activity"/>
    <property type="evidence" value="ECO:0007669"/>
    <property type="project" value="UniProtKB-KW"/>
</dbReference>
<dbReference type="GO" id="GO:0019693">
    <property type="term" value="P:ribose phosphate metabolic process"/>
    <property type="evidence" value="ECO:0007669"/>
    <property type="project" value="TreeGrafter"/>
</dbReference>
<evidence type="ECO:0000256" key="5">
    <source>
        <dbReference type="ARBA" id="ARBA00022801"/>
    </source>
</evidence>
<dbReference type="Proteomes" id="UP000251402">
    <property type="component" value="Chromosome"/>
</dbReference>
<dbReference type="KEGG" id="mrub:DEO27_008310"/>
<comment type="similarity">
    <text evidence="3">Belongs to the Nudix hydrolase family. NudK subfamily.</text>
</comment>
<dbReference type="PANTHER" id="PTHR11839:SF18">
    <property type="entry name" value="NUDIX HYDROLASE DOMAIN-CONTAINING PROTEIN"/>
    <property type="match status" value="1"/>
</dbReference>
<evidence type="ECO:0000256" key="4">
    <source>
        <dbReference type="ARBA" id="ARBA00016377"/>
    </source>
</evidence>
<comment type="catalytic activity">
    <reaction evidence="1">
        <text>GDP-alpha-D-mannose + H2O = alpha-D-mannose 1-phosphate + GMP + 2 H(+)</text>
        <dbReference type="Rhea" id="RHEA:27978"/>
        <dbReference type="ChEBI" id="CHEBI:15377"/>
        <dbReference type="ChEBI" id="CHEBI:15378"/>
        <dbReference type="ChEBI" id="CHEBI:57527"/>
        <dbReference type="ChEBI" id="CHEBI:58115"/>
        <dbReference type="ChEBI" id="CHEBI:58409"/>
    </reaction>
</comment>
<evidence type="ECO:0000256" key="1">
    <source>
        <dbReference type="ARBA" id="ARBA00000847"/>
    </source>
</evidence>
<organism evidence="9 10">
    <name type="scientific">Mucilaginibacter rubeus</name>
    <dbReference type="NCBI Taxonomy" id="2027860"/>
    <lineage>
        <taxon>Bacteria</taxon>
        <taxon>Pseudomonadati</taxon>
        <taxon>Bacteroidota</taxon>
        <taxon>Sphingobacteriia</taxon>
        <taxon>Sphingobacteriales</taxon>
        <taxon>Sphingobacteriaceae</taxon>
        <taxon>Mucilaginibacter</taxon>
    </lineage>
</organism>
<dbReference type="Pfam" id="PF00293">
    <property type="entry name" value="NUDIX"/>
    <property type="match status" value="1"/>
</dbReference>
<evidence type="ECO:0000313" key="10">
    <source>
        <dbReference type="Proteomes" id="UP000251402"/>
    </source>
</evidence>
<protein>
    <recommendedName>
        <fullName evidence="4">GDP-mannose pyrophosphatase</fullName>
    </recommendedName>
    <alternativeName>
        <fullName evidence="6">GDP-mannose hydrolase</fullName>
    </alternativeName>
    <alternativeName>
        <fullName evidence="7">GDPMK</fullName>
    </alternativeName>
</protein>
<evidence type="ECO:0000256" key="7">
    <source>
        <dbReference type="ARBA" id="ARBA00032272"/>
    </source>
</evidence>
<name>A0A5C1HW19_9SPHI</name>
<dbReference type="PANTHER" id="PTHR11839">
    <property type="entry name" value="UDP/ADP-SUGAR PYROPHOSPHATASE"/>
    <property type="match status" value="1"/>
</dbReference>
<dbReference type="RefSeq" id="WP_112570405.1">
    <property type="nucleotide sequence ID" value="NZ_CP043450.1"/>
</dbReference>
<evidence type="ECO:0000259" key="8">
    <source>
        <dbReference type="PROSITE" id="PS51462"/>
    </source>
</evidence>
<dbReference type="InterPro" id="IPR000086">
    <property type="entry name" value="NUDIX_hydrolase_dom"/>
</dbReference>
<evidence type="ECO:0000256" key="6">
    <source>
        <dbReference type="ARBA" id="ARBA00032162"/>
    </source>
</evidence>
<feature type="domain" description="Nudix hydrolase" evidence="8">
    <location>
        <begin position="44"/>
        <end position="175"/>
    </location>
</feature>
<dbReference type="EMBL" id="CP043450">
    <property type="protein sequence ID" value="QEM10024.1"/>
    <property type="molecule type" value="Genomic_DNA"/>
</dbReference>
<dbReference type="CDD" id="cd03424">
    <property type="entry name" value="NUDIX_ADPRase_Nudt5_UGPPase_Nudt14"/>
    <property type="match status" value="1"/>
</dbReference>
<keyword evidence="10" id="KW-1185">Reference proteome</keyword>
<dbReference type="OrthoDB" id="9806150at2"/>
<dbReference type="Gene3D" id="3.90.79.10">
    <property type="entry name" value="Nucleoside Triphosphate Pyrophosphohydrolase"/>
    <property type="match status" value="1"/>
</dbReference>
<dbReference type="AlphaFoldDB" id="A0A5C1HW19"/>
<evidence type="ECO:0000256" key="3">
    <source>
        <dbReference type="ARBA" id="ARBA00007275"/>
    </source>
</evidence>
<gene>
    <name evidence="9" type="ORF">DEO27_008310</name>
</gene>
<evidence type="ECO:0000313" key="9">
    <source>
        <dbReference type="EMBL" id="QEM10024.1"/>
    </source>
</evidence>
<keyword evidence="5 9" id="KW-0378">Hydrolase</keyword>
<dbReference type="SUPFAM" id="SSF55811">
    <property type="entry name" value="Nudix"/>
    <property type="match status" value="1"/>
</dbReference>
<comment type="cofactor">
    <cofactor evidence="2">
        <name>Mg(2+)</name>
        <dbReference type="ChEBI" id="CHEBI:18420"/>
    </cofactor>
</comment>
<evidence type="ECO:0000256" key="2">
    <source>
        <dbReference type="ARBA" id="ARBA00001946"/>
    </source>
</evidence>
<dbReference type="GO" id="GO:0006753">
    <property type="term" value="P:nucleoside phosphate metabolic process"/>
    <property type="evidence" value="ECO:0007669"/>
    <property type="project" value="TreeGrafter"/>
</dbReference>
<proteinExistence type="inferred from homology"/>
<dbReference type="GO" id="GO:0005829">
    <property type="term" value="C:cytosol"/>
    <property type="evidence" value="ECO:0007669"/>
    <property type="project" value="TreeGrafter"/>
</dbReference>
<accession>A0A5C1HW19</accession>
<sequence>MSNFIKPWIVLEDTDVSPSHWFPLRKQKAKLPNELIIDDYYFSPLGNVVQVLPITPNNEIVLVRQYKHGLGEILIEVPGGMQQANKTLTQSAIAELEEECGIRANEQELVPLTTMAINPTKLHQVTYGYILFDAKFNSIPKPDATEQIELFIVPASEALKMVDNGKIWVTDSMNLILIAARKYPAVFL</sequence>
<reference evidence="9" key="1">
    <citation type="submission" date="2019-08" db="EMBL/GenBank/DDBJ databases">
        <title>Comparative genome analysis confer to the adaptation heavy metal polluted environment.</title>
        <authorList>
            <person name="Li Y."/>
        </authorList>
    </citation>
    <scope>NUCLEOTIDE SEQUENCE [LARGE SCALE GENOMIC DNA]</scope>
    <source>
        <strain evidence="9">P1</strain>
    </source>
</reference>
<dbReference type="InterPro" id="IPR015797">
    <property type="entry name" value="NUDIX_hydrolase-like_dom_sf"/>
</dbReference>